<proteinExistence type="predicted"/>
<accession>A0A0F7HHQ9</accession>
<dbReference type="KEGG" id="shv:AAT16_01575"/>
<evidence type="ECO:0000259" key="1">
    <source>
        <dbReference type="Pfam" id="PF01814"/>
    </source>
</evidence>
<feature type="domain" description="Hemerythrin-like" evidence="1">
    <location>
        <begin position="11"/>
        <end position="142"/>
    </location>
</feature>
<sequence>MQTFTFSMKALRVLENEHRLIMHEITKWFERMRELEAGGGAGTQELGALMDHVAQSKEIINRHQVKEDQYFFEMLGHYIGMDQGPIMAIQEEHSEIEQYFTNAFVMHGENRPLNDFSQYLQEAYEILYMHMYKEENVLFPMAEKQFRTIDEEKLLEQINSNILEET</sequence>
<evidence type="ECO:0000313" key="2">
    <source>
        <dbReference type="EMBL" id="AKG73027.1"/>
    </source>
</evidence>
<evidence type="ECO:0000313" key="5">
    <source>
        <dbReference type="Proteomes" id="UP000183090"/>
    </source>
</evidence>
<dbReference type="EMBL" id="FOTB01000003">
    <property type="protein sequence ID" value="SFK77673.1"/>
    <property type="molecule type" value="Genomic_DNA"/>
</dbReference>
<keyword evidence="4" id="KW-1185">Reference proteome</keyword>
<dbReference type="Gene3D" id="1.20.120.520">
    <property type="entry name" value="nmb1532 protein domain like"/>
    <property type="match status" value="1"/>
</dbReference>
<dbReference type="Pfam" id="PF01814">
    <property type="entry name" value="Hemerythrin"/>
    <property type="match status" value="1"/>
</dbReference>
<dbReference type="Proteomes" id="UP000034029">
    <property type="component" value="Chromosome"/>
</dbReference>
<dbReference type="EMBL" id="CP011366">
    <property type="protein sequence ID" value="AKG73027.1"/>
    <property type="molecule type" value="Genomic_DNA"/>
</dbReference>
<dbReference type="Proteomes" id="UP000183090">
    <property type="component" value="Unassembled WGS sequence"/>
</dbReference>
<dbReference type="AlphaFoldDB" id="A0A0F7HHQ9"/>
<evidence type="ECO:0000313" key="3">
    <source>
        <dbReference type="EMBL" id="SFK77673.1"/>
    </source>
</evidence>
<organism evidence="3 5">
    <name type="scientific">Salinicoccus halodurans</name>
    <dbReference type="NCBI Taxonomy" id="407035"/>
    <lineage>
        <taxon>Bacteria</taxon>
        <taxon>Bacillati</taxon>
        <taxon>Bacillota</taxon>
        <taxon>Bacilli</taxon>
        <taxon>Bacillales</taxon>
        <taxon>Staphylococcaceae</taxon>
        <taxon>Salinicoccus</taxon>
    </lineage>
</organism>
<evidence type="ECO:0000313" key="4">
    <source>
        <dbReference type="Proteomes" id="UP000034029"/>
    </source>
</evidence>
<reference evidence="3 5" key="3">
    <citation type="submission" date="2016-10" db="EMBL/GenBank/DDBJ databases">
        <authorList>
            <person name="Varghese N."/>
            <person name="Submissions S."/>
        </authorList>
    </citation>
    <scope>NUCLEOTIDE SEQUENCE [LARGE SCALE GENOMIC DNA]</scope>
    <source>
        <strain evidence="3 5">CGMCC 1.6501</strain>
    </source>
</reference>
<protein>
    <submittedName>
        <fullName evidence="3">Hemerythrin-like domain-containing protein</fullName>
    </submittedName>
</protein>
<dbReference type="OrthoDB" id="9792554at2"/>
<dbReference type="InterPro" id="IPR012312">
    <property type="entry name" value="Hemerythrin-like"/>
</dbReference>
<gene>
    <name evidence="2" type="ORF">AAT16_01575</name>
    <name evidence="3" type="ORF">SAMN05216235_1689</name>
</gene>
<name>A0A0F7HHQ9_9STAP</name>
<reference evidence="2 4" key="1">
    <citation type="journal article" date="2015" name="Int. J. Syst. Evol. Microbiol.">
        <title>Complete genome sequence of Salinicoccus halodurans H3B36, isolated from the Qaidam Basin in China.</title>
        <authorList>
            <person name="Jiang K."/>
            <person name="Xue Y."/>
            <person name="Ma Y."/>
        </authorList>
    </citation>
    <scope>NUCLEOTIDE SEQUENCE [LARGE SCALE GENOMIC DNA]</scope>
    <source>
        <strain evidence="2 4">H3B36</strain>
    </source>
</reference>
<reference evidence="4" key="2">
    <citation type="submission" date="2015-04" db="EMBL/GenBank/DDBJ databases">
        <title>Complete genome sequence of Salinicoccus halodurans strain H3B36, isolated from the Qaidam basin of China.</title>
        <authorList>
            <person name="Ma Y."/>
            <person name="Jiang K."/>
            <person name="Xue Y."/>
        </authorList>
    </citation>
    <scope>NUCLEOTIDE SEQUENCE [LARGE SCALE GENOMIC DNA]</scope>
    <source>
        <strain evidence="4">H3B36</strain>
    </source>
</reference>
<dbReference type="RefSeq" id="WP_046789219.1">
    <property type="nucleotide sequence ID" value="NZ_CP011366.1"/>
</dbReference>